<dbReference type="Proteomes" id="UP000828251">
    <property type="component" value="Unassembled WGS sequence"/>
</dbReference>
<gene>
    <name evidence="1" type="ORF">J1N35_024838</name>
</gene>
<sequence>METRFQEFKEKFCGDLQLLLGQYFSPPPGGSLVNVVTDKGKGVLGAPPGFVPKETVAPQVLLDPKIADTEGRVLEWQHFYSQQNGGIHMLSWPVYMKSMQDRFGFRQFGNPMKELANISHYLDLFEPSTLVKAFQLARKIEVLLSHSTKKATPSVISSPRYLSNSSIISGYSSTPIRPISGSQSVGSILSNKLGLRSISPTLMAERKQKGLCFWCGAKYQAGHKCVKSQLYQFLLEPLSDGEAEDFQEYSDKLEEGVLEDESAKSLVISLHVLTRLQGHNTMRVVACVGSSWSIILVDSSSMHNFIDAKLVSTLSLPVIN</sequence>
<dbReference type="OrthoDB" id="1305335at2759"/>
<keyword evidence="2" id="KW-1185">Reference proteome</keyword>
<name>A0A9D3ZVN1_9ROSI</name>
<dbReference type="AlphaFoldDB" id="A0A9D3ZVN1"/>
<accession>A0A9D3ZVN1</accession>
<evidence type="ECO:0008006" key="3">
    <source>
        <dbReference type="Google" id="ProtNLM"/>
    </source>
</evidence>
<organism evidence="1 2">
    <name type="scientific">Gossypium stocksii</name>
    <dbReference type="NCBI Taxonomy" id="47602"/>
    <lineage>
        <taxon>Eukaryota</taxon>
        <taxon>Viridiplantae</taxon>
        <taxon>Streptophyta</taxon>
        <taxon>Embryophyta</taxon>
        <taxon>Tracheophyta</taxon>
        <taxon>Spermatophyta</taxon>
        <taxon>Magnoliopsida</taxon>
        <taxon>eudicotyledons</taxon>
        <taxon>Gunneridae</taxon>
        <taxon>Pentapetalae</taxon>
        <taxon>rosids</taxon>
        <taxon>malvids</taxon>
        <taxon>Malvales</taxon>
        <taxon>Malvaceae</taxon>
        <taxon>Malvoideae</taxon>
        <taxon>Gossypium</taxon>
    </lineage>
</organism>
<protein>
    <recommendedName>
        <fullName evidence="3">Retrotransposon gag domain-containing protein</fullName>
    </recommendedName>
</protein>
<evidence type="ECO:0000313" key="2">
    <source>
        <dbReference type="Proteomes" id="UP000828251"/>
    </source>
</evidence>
<comment type="caution">
    <text evidence="1">The sequence shown here is derived from an EMBL/GenBank/DDBJ whole genome shotgun (WGS) entry which is preliminary data.</text>
</comment>
<reference evidence="1 2" key="1">
    <citation type="journal article" date="2021" name="Plant Biotechnol. J.">
        <title>Multi-omics assisted identification of the key and species-specific regulatory components of drought-tolerant mechanisms in Gossypium stocksii.</title>
        <authorList>
            <person name="Yu D."/>
            <person name="Ke L."/>
            <person name="Zhang D."/>
            <person name="Wu Y."/>
            <person name="Sun Y."/>
            <person name="Mei J."/>
            <person name="Sun J."/>
            <person name="Sun Y."/>
        </authorList>
    </citation>
    <scope>NUCLEOTIDE SEQUENCE [LARGE SCALE GENOMIC DNA]</scope>
    <source>
        <strain evidence="2">cv. E1</strain>
        <tissue evidence="1">Leaf</tissue>
    </source>
</reference>
<evidence type="ECO:0000313" key="1">
    <source>
        <dbReference type="EMBL" id="KAH1072510.1"/>
    </source>
</evidence>
<dbReference type="EMBL" id="JAIQCV010000008">
    <property type="protein sequence ID" value="KAH1072510.1"/>
    <property type="molecule type" value="Genomic_DNA"/>
</dbReference>
<proteinExistence type="predicted"/>